<dbReference type="EMBL" id="LFRF01000033">
    <property type="protein sequence ID" value="KND87709.1"/>
    <property type="molecule type" value="Genomic_DNA"/>
</dbReference>
<dbReference type="SUPFAM" id="SSF56112">
    <property type="entry name" value="Protein kinase-like (PK-like)"/>
    <property type="match status" value="1"/>
</dbReference>
<evidence type="ECO:0000313" key="2">
    <source>
        <dbReference type="Proteomes" id="UP000036947"/>
    </source>
</evidence>
<comment type="caution">
    <text evidence="1">The sequence shown here is derived from an EMBL/GenBank/DDBJ whole genome shotgun (WGS) entry which is preliminary data.</text>
</comment>
<accession>A0A0L0N118</accession>
<evidence type="ECO:0000313" key="1">
    <source>
        <dbReference type="EMBL" id="KND87709.1"/>
    </source>
</evidence>
<sequence length="79" mass="9099">MRFVANNTSIPVPKVWRSFSRNGCAYIVIERIQGDCISKGWDNRPKESKDKLLAQLKAMIQELRSLQPLPGVVNDEERR</sequence>
<dbReference type="OrthoDB" id="8300194at2759"/>
<proteinExistence type="predicted"/>
<organism evidence="1 2">
    <name type="scientific">Tolypocladium ophioglossoides (strain CBS 100239)</name>
    <name type="common">Snaketongue truffleclub</name>
    <name type="synonym">Elaphocordyceps ophioglossoides</name>
    <dbReference type="NCBI Taxonomy" id="1163406"/>
    <lineage>
        <taxon>Eukaryota</taxon>
        <taxon>Fungi</taxon>
        <taxon>Dikarya</taxon>
        <taxon>Ascomycota</taxon>
        <taxon>Pezizomycotina</taxon>
        <taxon>Sordariomycetes</taxon>
        <taxon>Hypocreomycetidae</taxon>
        <taxon>Hypocreales</taxon>
        <taxon>Ophiocordycipitaceae</taxon>
        <taxon>Tolypocladium</taxon>
    </lineage>
</organism>
<evidence type="ECO:0008006" key="3">
    <source>
        <dbReference type="Google" id="ProtNLM"/>
    </source>
</evidence>
<dbReference type="AlphaFoldDB" id="A0A0L0N118"/>
<dbReference type="InterPro" id="IPR011009">
    <property type="entry name" value="Kinase-like_dom_sf"/>
</dbReference>
<dbReference type="InterPro" id="IPR051678">
    <property type="entry name" value="AGP_Transferase"/>
</dbReference>
<gene>
    <name evidence="1" type="ORF">TOPH_07663</name>
</gene>
<keyword evidence="2" id="KW-1185">Reference proteome</keyword>
<dbReference type="PANTHER" id="PTHR21310:SF55">
    <property type="entry name" value="AMINOGLYCOSIDE PHOSPHOTRANSFERASE DOMAIN-CONTAINING PROTEIN"/>
    <property type="match status" value="1"/>
</dbReference>
<name>A0A0L0N118_TOLOC</name>
<dbReference type="Proteomes" id="UP000036947">
    <property type="component" value="Unassembled WGS sequence"/>
</dbReference>
<protein>
    <recommendedName>
        <fullName evidence="3">Aminoglycoside phosphotransferase domain-containing protein</fullName>
    </recommendedName>
</protein>
<dbReference type="PANTHER" id="PTHR21310">
    <property type="entry name" value="AMINOGLYCOSIDE PHOSPHOTRANSFERASE-RELATED-RELATED"/>
    <property type="match status" value="1"/>
</dbReference>
<reference evidence="1 2" key="1">
    <citation type="journal article" date="2015" name="BMC Genomics">
        <title>The genome of the truffle-parasite Tolypocladium ophioglossoides and the evolution of antifungal peptaibiotics.</title>
        <authorList>
            <person name="Quandt C.A."/>
            <person name="Bushley K.E."/>
            <person name="Spatafora J.W."/>
        </authorList>
    </citation>
    <scope>NUCLEOTIDE SEQUENCE [LARGE SCALE GENOMIC DNA]</scope>
    <source>
        <strain evidence="1 2">CBS 100239</strain>
    </source>
</reference>